<evidence type="ECO:0008006" key="4">
    <source>
        <dbReference type="Google" id="ProtNLM"/>
    </source>
</evidence>
<gene>
    <name evidence="2" type="ORF">H9853_02630</name>
</gene>
<reference evidence="2" key="2">
    <citation type="submission" date="2021-04" db="EMBL/GenBank/DDBJ databases">
        <authorList>
            <person name="Gilroy R."/>
        </authorList>
    </citation>
    <scope>NUCLEOTIDE SEQUENCE</scope>
    <source>
        <strain evidence="2">1719</strain>
    </source>
</reference>
<dbReference type="EMBL" id="DXEZ01000074">
    <property type="protein sequence ID" value="HIX53896.1"/>
    <property type="molecule type" value="Genomic_DNA"/>
</dbReference>
<keyword evidence="1" id="KW-0472">Membrane</keyword>
<feature type="transmembrane region" description="Helical" evidence="1">
    <location>
        <begin position="40"/>
        <end position="58"/>
    </location>
</feature>
<proteinExistence type="predicted"/>
<protein>
    <recommendedName>
        <fullName evidence="4">Magnesium citrate secondary transporter</fullName>
    </recommendedName>
</protein>
<dbReference type="AlphaFoldDB" id="A0A9D1W7H5"/>
<reference evidence="2" key="1">
    <citation type="journal article" date="2021" name="PeerJ">
        <title>Extensive microbial diversity within the chicken gut microbiome revealed by metagenomics and culture.</title>
        <authorList>
            <person name="Gilroy R."/>
            <person name="Ravi A."/>
            <person name="Getino M."/>
            <person name="Pursley I."/>
            <person name="Horton D.L."/>
            <person name="Alikhan N.F."/>
            <person name="Baker D."/>
            <person name="Gharbi K."/>
            <person name="Hall N."/>
            <person name="Watson M."/>
            <person name="Adriaenssens E.M."/>
            <person name="Foster-Nyarko E."/>
            <person name="Jarju S."/>
            <person name="Secka A."/>
            <person name="Antonio M."/>
            <person name="Oren A."/>
            <person name="Chaudhuri R.R."/>
            <person name="La Ragione R."/>
            <person name="Hildebrand F."/>
            <person name="Pallen M.J."/>
        </authorList>
    </citation>
    <scope>NUCLEOTIDE SEQUENCE</scope>
    <source>
        <strain evidence="2">1719</strain>
    </source>
</reference>
<keyword evidence="1" id="KW-0812">Transmembrane</keyword>
<evidence type="ECO:0000256" key="1">
    <source>
        <dbReference type="SAM" id="Phobius"/>
    </source>
</evidence>
<sequence length="137" mass="16269">MLKLFFDRYFLSYATSWLLIRFLRDQDITIRYLNDWLTDLVFVALVTHFTLCVGHFLLGFKVSFRYSFKPIALACLLTSIVFEIIAPKITNYNTADPIDVLMYFLGGYFYYKIHQNYTLKKMLIYLEPKGEIPEVTF</sequence>
<feature type="transmembrane region" description="Helical" evidence="1">
    <location>
        <begin position="70"/>
        <end position="89"/>
    </location>
</feature>
<organism evidence="2 3">
    <name type="scientific">Candidatus Sphingobacterium stercoripullorum</name>
    <dbReference type="NCBI Taxonomy" id="2838759"/>
    <lineage>
        <taxon>Bacteria</taxon>
        <taxon>Pseudomonadati</taxon>
        <taxon>Bacteroidota</taxon>
        <taxon>Sphingobacteriia</taxon>
        <taxon>Sphingobacteriales</taxon>
        <taxon>Sphingobacteriaceae</taxon>
        <taxon>Sphingobacterium</taxon>
    </lineage>
</organism>
<feature type="transmembrane region" description="Helical" evidence="1">
    <location>
        <begin position="95"/>
        <end position="111"/>
    </location>
</feature>
<dbReference type="Proteomes" id="UP000824156">
    <property type="component" value="Unassembled WGS sequence"/>
</dbReference>
<keyword evidence="1" id="KW-1133">Transmembrane helix</keyword>
<comment type="caution">
    <text evidence="2">The sequence shown here is derived from an EMBL/GenBank/DDBJ whole genome shotgun (WGS) entry which is preliminary data.</text>
</comment>
<name>A0A9D1W7H5_9SPHI</name>
<accession>A0A9D1W7H5</accession>
<evidence type="ECO:0000313" key="3">
    <source>
        <dbReference type="Proteomes" id="UP000824156"/>
    </source>
</evidence>
<evidence type="ECO:0000313" key="2">
    <source>
        <dbReference type="EMBL" id="HIX53896.1"/>
    </source>
</evidence>